<name>A0A815Y5R1_9BILA</name>
<dbReference type="EMBL" id="CAJNOG010007614">
    <property type="protein sequence ID" value="CAF1565992.1"/>
    <property type="molecule type" value="Genomic_DNA"/>
</dbReference>
<evidence type="ECO:0000313" key="2">
    <source>
        <dbReference type="Proteomes" id="UP000663845"/>
    </source>
</evidence>
<sequence>MAFSSSQDLTQQFDDLMFEYSTLKDTLSRPPSYESLTENTNLIYRIDQWETDTIRQVKETAEQIREKIRRRSDTIAT</sequence>
<comment type="caution">
    <text evidence="1">The sequence shown here is derived from an EMBL/GenBank/DDBJ whole genome shotgun (WGS) entry which is preliminary data.</text>
</comment>
<reference evidence="1" key="1">
    <citation type="submission" date="2021-02" db="EMBL/GenBank/DDBJ databases">
        <authorList>
            <person name="Nowell W R."/>
        </authorList>
    </citation>
    <scope>NUCLEOTIDE SEQUENCE</scope>
</reference>
<feature type="non-terminal residue" evidence="1">
    <location>
        <position position="77"/>
    </location>
</feature>
<dbReference type="AlphaFoldDB" id="A0A815Y5R1"/>
<gene>
    <name evidence="1" type="ORF">JYZ213_LOCUS47134</name>
</gene>
<organism evidence="1 2">
    <name type="scientific">Adineta steineri</name>
    <dbReference type="NCBI Taxonomy" id="433720"/>
    <lineage>
        <taxon>Eukaryota</taxon>
        <taxon>Metazoa</taxon>
        <taxon>Spiralia</taxon>
        <taxon>Gnathifera</taxon>
        <taxon>Rotifera</taxon>
        <taxon>Eurotatoria</taxon>
        <taxon>Bdelloidea</taxon>
        <taxon>Adinetida</taxon>
        <taxon>Adinetidae</taxon>
        <taxon>Adineta</taxon>
    </lineage>
</organism>
<protein>
    <submittedName>
        <fullName evidence="1">Uncharacterized protein</fullName>
    </submittedName>
</protein>
<dbReference type="Proteomes" id="UP000663845">
    <property type="component" value="Unassembled WGS sequence"/>
</dbReference>
<evidence type="ECO:0000313" key="1">
    <source>
        <dbReference type="EMBL" id="CAF1565992.1"/>
    </source>
</evidence>
<proteinExistence type="predicted"/>
<accession>A0A815Y5R1</accession>